<dbReference type="InterPro" id="IPR013024">
    <property type="entry name" value="GGCT-like"/>
</dbReference>
<name>A0A9P6VPN9_9HELO</name>
<evidence type="ECO:0000313" key="5">
    <source>
        <dbReference type="EMBL" id="KAG0651400.1"/>
    </source>
</evidence>
<dbReference type="PANTHER" id="PTHR31544">
    <property type="entry name" value="AIG2-LIKE PROTEIN D"/>
    <property type="match status" value="1"/>
</dbReference>
<comment type="caution">
    <text evidence="5">The sequence shown here is derived from an EMBL/GenBank/DDBJ whole genome shotgun (WGS) entry which is preliminary data.</text>
</comment>
<keyword evidence="2" id="KW-0808">Transferase</keyword>
<dbReference type="PANTHER" id="PTHR31544:SF4">
    <property type="entry name" value="GAMMA-GLUTAMYLCYCLOTRANSFERASE-RELATED"/>
    <property type="match status" value="1"/>
</dbReference>
<dbReference type="Proteomes" id="UP000785200">
    <property type="component" value="Unassembled WGS sequence"/>
</dbReference>
<feature type="domain" description="Gamma-glutamylcyclotransferase AIG2-like" evidence="4">
    <location>
        <begin position="161"/>
        <end position="262"/>
    </location>
</feature>
<keyword evidence="6" id="KW-1185">Reference proteome</keyword>
<evidence type="ECO:0000313" key="6">
    <source>
        <dbReference type="Proteomes" id="UP000785200"/>
    </source>
</evidence>
<dbReference type="AlphaFoldDB" id="A0A9P6VPN9"/>
<dbReference type="CDD" id="cd06661">
    <property type="entry name" value="GGCT_like"/>
    <property type="match status" value="1"/>
</dbReference>
<dbReference type="Gene3D" id="3.10.490.10">
    <property type="entry name" value="Gamma-glutamyl cyclotransferase-like"/>
    <property type="match status" value="1"/>
</dbReference>
<evidence type="ECO:0000256" key="2">
    <source>
        <dbReference type="ARBA" id="ARBA00022679"/>
    </source>
</evidence>
<dbReference type="GO" id="GO:0016740">
    <property type="term" value="F:transferase activity"/>
    <property type="evidence" value="ECO:0007669"/>
    <property type="project" value="UniProtKB-KW"/>
</dbReference>
<sequence>MWQERFGYSYEQATAIIGFTKATTNPPSTQQSMLSPSKARVIYLLKLDDPLDTSAKVQIAANLPTSPEVCRGTSDEGEYLFCKIDGLTKSAIENWLSTQNRPGFRPLFVPVGAAYKELSSDSLYPTLGKDFTLPQYRPQDAHLLTTEPSFGRTQHQYPVWYFFYGTLASVPKLRSLLSLSEEVVVVLHRARLLGGRMKTWGQGKYNALVDALETSCVEGSAYLVASEDHEDRLRKYETEAYEVVRCLIEMDGTTVQACTFTFIGEVD</sequence>
<dbReference type="InterPro" id="IPR045038">
    <property type="entry name" value="AIG2-like"/>
</dbReference>
<evidence type="ECO:0000256" key="3">
    <source>
        <dbReference type="ARBA" id="ARBA00030602"/>
    </source>
</evidence>
<evidence type="ECO:0000256" key="1">
    <source>
        <dbReference type="ARBA" id="ARBA00008861"/>
    </source>
</evidence>
<protein>
    <recommendedName>
        <fullName evidence="3">Putative gamma-glutamylcyclotransferase</fullName>
    </recommendedName>
</protein>
<dbReference type="EMBL" id="VNKQ01000004">
    <property type="protein sequence ID" value="KAG0651400.1"/>
    <property type="molecule type" value="Genomic_DNA"/>
</dbReference>
<dbReference type="Pfam" id="PF06094">
    <property type="entry name" value="GGACT"/>
    <property type="match status" value="1"/>
</dbReference>
<accession>A0A9P6VPN9</accession>
<dbReference type="InterPro" id="IPR036568">
    <property type="entry name" value="GGCT-like_sf"/>
</dbReference>
<reference evidence="5" key="1">
    <citation type="submission" date="2019-07" db="EMBL/GenBank/DDBJ databases">
        <title>Hyphodiscus hymeniophilus genome sequencing and assembly.</title>
        <authorList>
            <person name="Kramer G."/>
            <person name="Nodwell J."/>
        </authorList>
    </citation>
    <scope>NUCLEOTIDE SEQUENCE</scope>
    <source>
        <strain evidence="5">ATCC 34498</strain>
    </source>
</reference>
<dbReference type="InterPro" id="IPR009288">
    <property type="entry name" value="AIG2-like_dom"/>
</dbReference>
<dbReference type="OrthoDB" id="3262926at2759"/>
<dbReference type="SUPFAM" id="SSF110857">
    <property type="entry name" value="Gamma-glutamyl cyclotransferase-like"/>
    <property type="match status" value="1"/>
</dbReference>
<organism evidence="5 6">
    <name type="scientific">Hyphodiscus hymeniophilus</name>
    <dbReference type="NCBI Taxonomy" id="353542"/>
    <lineage>
        <taxon>Eukaryota</taxon>
        <taxon>Fungi</taxon>
        <taxon>Dikarya</taxon>
        <taxon>Ascomycota</taxon>
        <taxon>Pezizomycotina</taxon>
        <taxon>Leotiomycetes</taxon>
        <taxon>Helotiales</taxon>
        <taxon>Hyphodiscaceae</taxon>
        <taxon>Hyphodiscus</taxon>
    </lineage>
</organism>
<evidence type="ECO:0000259" key="4">
    <source>
        <dbReference type="Pfam" id="PF06094"/>
    </source>
</evidence>
<proteinExistence type="inferred from homology"/>
<comment type="similarity">
    <text evidence="1">Belongs to the gamma-glutamylcyclotransferase family.</text>
</comment>
<gene>
    <name evidence="5" type="ORF">D0Z07_1674</name>
</gene>